<comment type="similarity">
    <text evidence="3 7">Belongs to the flagella basal body rod proteins family.</text>
</comment>
<sequence length="454" mass="48490">MDFIKTAFSGAQAAQAHLGATAMNVANMKTPGYSRQRAEQSALGAHGVGPSAGNGVHVDGIKRLSDHYLVKQEWRANSQDAYFNGKQRYLDKLESAVSTESTSLSKGLNEFYAALNGATLIPDSLPQRQNIINTADALALRINNTNSIIADQKQAIANQRMACVDQINILTRSIADYNQKIVQLNASGVNTNALLDSRDQQIKELSALVEIRSTQEKDGSFNISLKNGQPLVNGFTAASIATNPNVGGPALNLTFSGSQSPMEMSCGGQLGALYDYETGMLSSVQDTISNIAEQLAKEFNDQLAKGSDLDGNAGAALFTFDATNPSSMLTVNPISLKQLALAAKGKGPGDNANLHTLIAIKDKQITFSGGHLSSLSDACVGLFSDIGVESGRNKTELKAASDVLIQATRERESVSGVEKDEEAMNLMEYQRAYQSNIKVVSTGDQLFRDLLALF</sequence>
<keyword evidence="6 7" id="KW-0975">Bacterial flagellum</keyword>
<dbReference type="Pfam" id="PF06429">
    <property type="entry name" value="Flg_bbr_C"/>
    <property type="match status" value="1"/>
</dbReference>
<protein>
    <recommendedName>
        <fullName evidence="4 7">Flagellar hook-associated protein 1</fullName>
        <shortName evidence="7">HAP1</shortName>
    </recommendedName>
</protein>
<reference evidence="10" key="1">
    <citation type="submission" date="2022-08" db="EMBL/GenBank/DDBJ databases">
        <authorList>
            <person name="Bogun A."/>
            <person name="Kislichkina A."/>
            <person name="Solomentsev V."/>
            <person name="Skryabin Y."/>
            <person name="Sizova A."/>
            <person name="Platonov M."/>
            <person name="Dentovskaya S."/>
        </authorList>
    </citation>
    <scope>NUCLEOTIDE SEQUENCE</scope>
    <source>
        <strain evidence="10">SCPM-O-B-7604</strain>
    </source>
</reference>
<gene>
    <name evidence="7 10" type="primary">flgK</name>
    <name evidence="10" type="ORF">N0H69_06555</name>
</gene>
<dbReference type="InterPro" id="IPR053927">
    <property type="entry name" value="FlgK_helical"/>
</dbReference>
<keyword evidence="10" id="KW-0966">Cell projection</keyword>
<keyword evidence="5 7" id="KW-0964">Secreted</keyword>
<feature type="domain" description="Flagellar hook-associated protein FlgK helical" evidence="9">
    <location>
        <begin position="90"/>
        <end position="318"/>
    </location>
</feature>
<name>A0ABY5USL7_9GAMM</name>
<evidence type="ECO:0000256" key="1">
    <source>
        <dbReference type="ARBA" id="ARBA00004365"/>
    </source>
</evidence>
<dbReference type="PANTHER" id="PTHR30033:SF1">
    <property type="entry name" value="FLAGELLAR HOOK-ASSOCIATED PROTEIN 1"/>
    <property type="match status" value="1"/>
</dbReference>
<evidence type="ECO:0000256" key="3">
    <source>
        <dbReference type="ARBA" id="ARBA00009677"/>
    </source>
</evidence>
<evidence type="ECO:0000256" key="7">
    <source>
        <dbReference type="RuleBase" id="RU362065"/>
    </source>
</evidence>
<dbReference type="NCBIfam" id="TIGR02492">
    <property type="entry name" value="flgK_ends"/>
    <property type="match status" value="1"/>
</dbReference>
<keyword evidence="11" id="KW-1185">Reference proteome</keyword>
<dbReference type="GeneID" id="75139644"/>
<comment type="subcellular location">
    <subcellularLocation>
        <location evidence="1 7">Bacterial flagellum</location>
    </subcellularLocation>
    <subcellularLocation>
        <location evidence="2 7">Secreted</location>
    </subcellularLocation>
</comment>
<dbReference type="SUPFAM" id="SSF64518">
    <property type="entry name" value="Phase 1 flagellin"/>
    <property type="match status" value="1"/>
</dbReference>
<keyword evidence="10" id="KW-0969">Cilium</keyword>
<dbReference type="PANTHER" id="PTHR30033">
    <property type="entry name" value="FLAGELLAR HOOK-ASSOCIATED PROTEIN 1"/>
    <property type="match status" value="1"/>
</dbReference>
<dbReference type="EMBL" id="CP104006">
    <property type="protein sequence ID" value="UWM46478.1"/>
    <property type="molecule type" value="Genomic_DNA"/>
</dbReference>
<dbReference type="InterPro" id="IPR002371">
    <property type="entry name" value="FlgK"/>
</dbReference>
<keyword evidence="10" id="KW-0282">Flagellum</keyword>
<dbReference type="RefSeq" id="WP_050150820.1">
    <property type="nucleotide sequence ID" value="NZ_CABHWO010000100.1"/>
</dbReference>
<evidence type="ECO:0000256" key="6">
    <source>
        <dbReference type="ARBA" id="ARBA00023143"/>
    </source>
</evidence>
<evidence type="ECO:0000313" key="10">
    <source>
        <dbReference type="EMBL" id="UWM46478.1"/>
    </source>
</evidence>
<evidence type="ECO:0000313" key="11">
    <source>
        <dbReference type="Proteomes" id="UP001057860"/>
    </source>
</evidence>
<dbReference type="Proteomes" id="UP001057860">
    <property type="component" value="Chromosome"/>
</dbReference>
<evidence type="ECO:0000259" key="8">
    <source>
        <dbReference type="Pfam" id="PF06429"/>
    </source>
</evidence>
<feature type="domain" description="Flagellar basal-body/hook protein C-terminal" evidence="8">
    <location>
        <begin position="414"/>
        <end position="452"/>
    </location>
</feature>
<organism evidence="10 11">
    <name type="scientific">Yersinia alsatica</name>
    <dbReference type="NCBI Taxonomy" id="2890317"/>
    <lineage>
        <taxon>Bacteria</taxon>
        <taxon>Pseudomonadati</taxon>
        <taxon>Pseudomonadota</taxon>
        <taxon>Gammaproteobacteria</taxon>
        <taxon>Enterobacterales</taxon>
        <taxon>Yersiniaceae</taxon>
        <taxon>Yersinia</taxon>
    </lineage>
</organism>
<dbReference type="InterPro" id="IPR010930">
    <property type="entry name" value="Flg_bb/hook_C_dom"/>
</dbReference>
<accession>A0ABY5USL7</accession>
<evidence type="ECO:0000256" key="5">
    <source>
        <dbReference type="ARBA" id="ARBA00022525"/>
    </source>
</evidence>
<dbReference type="Pfam" id="PF22638">
    <property type="entry name" value="FlgK_D1"/>
    <property type="match status" value="1"/>
</dbReference>
<dbReference type="PRINTS" id="PR01005">
    <property type="entry name" value="FLGHOOKAP1"/>
</dbReference>
<evidence type="ECO:0000256" key="2">
    <source>
        <dbReference type="ARBA" id="ARBA00004613"/>
    </source>
</evidence>
<proteinExistence type="inferred from homology"/>
<evidence type="ECO:0000256" key="4">
    <source>
        <dbReference type="ARBA" id="ARBA00016244"/>
    </source>
</evidence>
<evidence type="ECO:0000259" key="9">
    <source>
        <dbReference type="Pfam" id="PF22638"/>
    </source>
</evidence>